<organism evidence="1 2">
    <name type="scientific">Gossypium arboreum</name>
    <name type="common">Tree cotton</name>
    <name type="synonym">Gossypium nanking</name>
    <dbReference type="NCBI Taxonomy" id="29729"/>
    <lineage>
        <taxon>Eukaryota</taxon>
        <taxon>Viridiplantae</taxon>
        <taxon>Streptophyta</taxon>
        <taxon>Embryophyta</taxon>
        <taxon>Tracheophyta</taxon>
        <taxon>Spermatophyta</taxon>
        <taxon>Magnoliopsida</taxon>
        <taxon>eudicotyledons</taxon>
        <taxon>Gunneridae</taxon>
        <taxon>Pentapetalae</taxon>
        <taxon>rosids</taxon>
        <taxon>malvids</taxon>
        <taxon>Malvales</taxon>
        <taxon>Malvaceae</taxon>
        <taxon>Malvoideae</taxon>
        <taxon>Gossypium</taxon>
    </lineage>
</organism>
<comment type="caution">
    <text evidence="1">The sequence shown here is derived from an EMBL/GenBank/DDBJ whole genome shotgun (WGS) entry which is preliminary data.</text>
</comment>
<reference evidence="2" key="1">
    <citation type="submission" date="2014-09" db="EMBL/GenBank/DDBJ databases">
        <authorList>
            <person name="Mudge J."/>
            <person name="Ramaraj T."/>
            <person name="Lindquist I.E."/>
            <person name="Bharti A.K."/>
            <person name="Sundararajan A."/>
            <person name="Cameron C.T."/>
            <person name="Woodward J.E."/>
            <person name="May G.D."/>
            <person name="Brubaker C."/>
            <person name="Broadhvest J."/>
            <person name="Wilkins T.A."/>
        </authorList>
    </citation>
    <scope>NUCLEOTIDE SEQUENCE</scope>
    <source>
        <strain evidence="2">cv. AKA8401</strain>
    </source>
</reference>
<evidence type="ECO:0000313" key="1">
    <source>
        <dbReference type="EMBL" id="KHG06996.1"/>
    </source>
</evidence>
<protein>
    <submittedName>
        <fullName evidence="1">La-related 4B</fullName>
    </submittedName>
</protein>
<accession>A0A0B0N7A6</accession>
<gene>
    <name evidence="1" type="ORF">F383_33824</name>
</gene>
<name>A0A0B0N7A6_GOSAR</name>
<dbReference type="AlphaFoldDB" id="A0A0B0N7A6"/>
<keyword evidence="2" id="KW-1185">Reference proteome</keyword>
<dbReference type="Proteomes" id="UP000032142">
    <property type="component" value="Unassembled WGS sequence"/>
</dbReference>
<sequence>MGSHIDAISQIWSYTKSHINAISQIWSYLIIHTDADAISQIWSYTEFHHPKCHDICTLSILRFNRLSSPQFFVKQHQ</sequence>
<dbReference type="EMBL" id="JRRC01464593">
    <property type="protein sequence ID" value="KHG06996.1"/>
    <property type="molecule type" value="Genomic_DNA"/>
</dbReference>
<proteinExistence type="predicted"/>
<evidence type="ECO:0000313" key="2">
    <source>
        <dbReference type="Proteomes" id="UP000032142"/>
    </source>
</evidence>